<dbReference type="KEGG" id="mlj:MLAC_02310"/>
<gene>
    <name evidence="1" type="ORF">MLAC_02310</name>
</gene>
<dbReference type="Proteomes" id="UP000466396">
    <property type="component" value="Chromosome"/>
</dbReference>
<evidence type="ECO:0000313" key="2">
    <source>
        <dbReference type="Proteomes" id="UP000466396"/>
    </source>
</evidence>
<dbReference type="RefSeq" id="WP_085162243.1">
    <property type="nucleotide sequence ID" value="NZ_AP022581.1"/>
</dbReference>
<proteinExistence type="predicted"/>
<dbReference type="STRING" id="169765.AWC15_06340"/>
<evidence type="ECO:0000313" key="1">
    <source>
        <dbReference type="EMBL" id="BBX94937.1"/>
    </source>
</evidence>
<dbReference type="EMBL" id="AP022581">
    <property type="protein sequence ID" value="BBX94937.1"/>
    <property type="molecule type" value="Genomic_DNA"/>
</dbReference>
<name>A0A1X1XVE4_9MYCO</name>
<sequence length="98" mass="9145">MGSDVLQVVLDQLAATASGWQGAGAQLTGPAPPSPGQPFQATTAAINAINAAIGAAGAALTARTQSTAAGVATAAAGYGNQEAAAAGGMAAVTHAMVV</sequence>
<keyword evidence="2" id="KW-1185">Reference proteome</keyword>
<dbReference type="OrthoDB" id="4750032at2"/>
<dbReference type="AlphaFoldDB" id="A0A1X1XVE4"/>
<protein>
    <submittedName>
        <fullName evidence="1">Uncharacterized protein</fullName>
    </submittedName>
</protein>
<accession>A0A1X1XVE4</accession>
<organism evidence="1 2">
    <name type="scientific">Mycobacterium lacus</name>
    <dbReference type="NCBI Taxonomy" id="169765"/>
    <lineage>
        <taxon>Bacteria</taxon>
        <taxon>Bacillati</taxon>
        <taxon>Actinomycetota</taxon>
        <taxon>Actinomycetes</taxon>
        <taxon>Mycobacteriales</taxon>
        <taxon>Mycobacteriaceae</taxon>
        <taxon>Mycobacterium</taxon>
    </lineage>
</organism>
<reference evidence="1 2" key="1">
    <citation type="journal article" date="2019" name="Emerg. Microbes Infect.">
        <title>Comprehensive subspecies identification of 175 nontuberculous mycobacteria species based on 7547 genomic profiles.</title>
        <authorList>
            <person name="Matsumoto Y."/>
            <person name="Kinjo T."/>
            <person name="Motooka D."/>
            <person name="Nabeya D."/>
            <person name="Jung N."/>
            <person name="Uechi K."/>
            <person name="Horii T."/>
            <person name="Iida T."/>
            <person name="Fujita J."/>
            <person name="Nakamura S."/>
        </authorList>
    </citation>
    <scope>NUCLEOTIDE SEQUENCE [LARGE SCALE GENOMIC DNA]</scope>
    <source>
        <strain evidence="1 2">JCM 15657</strain>
    </source>
</reference>